<sequence>MTFRPTTFSTFMLTQLWIALAFLGSVLTFSGEATVSTVIPVSGPLSGLVVPEYISSKKAISYRQAVFLTSYQAVFSYCFCQYQPAQTVFRHLQLSLIKLKLVTRLYHQLKAQNQCIFLNFSLSYPEEEVLARLA</sequence>
<comment type="caution">
    <text evidence="1">The sequence shown here is derived from an EMBL/GenBank/DDBJ whole genome shotgun (WGS) entry which is preliminary data.</text>
</comment>
<reference evidence="1 2" key="1">
    <citation type="submission" date="2018-04" db="EMBL/GenBank/DDBJ databases">
        <title>Adhaeribacter sp. HMF7616 genome sequencing and assembly.</title>
        <authorList>
            <person name="Kang H."/>
            <person name="Kang J."/>
            <person name="Cha I."/>
            <person name="Kim H."/>
            <person name="Joh K."/>
        </authorList>
    </citation>
    <scope>NUCLEOTIDE SEQUENCE [LARGE SCALE GENOMIC DNA]</scope>
    <source>
        <strain evidence="1 2">HMF7616</strain>
    </source>
</reference>
<gene>
    <name evidence="1" type="ORF">AHMF7616_02937</name>
</gene>
<proteinExistence type="predicted"/>
<evidence type="ECO:0000313" key="2">
    <source>
        <dbReference type="Proteomes" id="UP000253919"/>
    </source>
</evidence>
<organism evidence="1 2">
    <name type="scientific">Adhaeribacter pallidiroseus</name>
    <dbReference type="NCBI Taxonomy" id="2072847"/>
    <lineage>
        <taxon>Bacteria</taxon>
        <taxon>Pseudomonadati</taxon>
        <taxon>Bacteroidota</taxon>
        <taxon>Cytophagia</taxon>
        <taxon>Cytophagales</taxon>
        <taxon>Hymenobacteraceae</taxon>
        <taxon>Adhaeribacter</taxon>
    </lineage>
</organism>
<protein>
    <submittedName>
        <fullName evidence="1">Uncharacterized protein</fullName>
    </submittedName>
</protein>
<dbReference type="AlphaFoldDB" id="A0A369QHX7"/>
<dbReference type="Proteomes" id="UP000253919">
    <property type="component" value="Unassembled WGS sequence"/>
</dbReference>
<name>A0A369QHX7_9BACT</name>
<keyword evidence="2" id="KW-1185">Reference proteome</keyword>
<dbReference type="RefSeq" id="WP_115373496.1">
    <property type="nucleotide sequence ID" value="NZ_QASA01000001.1"/>
</dbReference>
<accession>A0A369QHX7</accession>
<evidence type="ECO:0000313" key="1">
    <source>
        <dbReference type="EMBL" id="RDC64324.1"/>
    </source>
</evidence>
<dbReference type="EMBL" id="QASA01000001">
    <property type="protein sequence ID" value="RDC64324.1"/>
    <property type="molecule type" value="Genomic_DNA"/>
</dbReference>